<dbReference type="PANTHER" id="PTHR35021:SF8">
    <property type="entry name" value="FIBER PROTEIN FB17"/>
    <property type="match status" value="1"/>
</dbReference>
<keyword evidence="2" id="KW-1185">Reference proteome</keyword>
<sequence>MTNWSSLRGHRDIVTTPTPGAPNGADGQPSAYHYQVNSSSLMLTGEKKRNQKAKGKGKCIKKQCLPRVTGGEESVGELTVEHSGKNLTDQINRRACKVKEKHWDRLSNCPEVMSIIKQIEEKWPLLSDLQKIKDKRSEILTEFKAGRLKEDGAIQELLELKERLNHVDVQLQELHKANNLEELNKVKNLEAIYLNNEDYDLTTLQREYYFVCPRMKEVAATDNHGSLLICEELWSKMNELENEIYANHDNKVNVQDFTGLQQALNKNFNPCTDTRVKAAQAEPHDNKGEDVEGGNSVPPPAQAPPQDPIFSAETLAILNVLGSLRDDISGIRDEVRGLDARMSTLEKHIAYLMLQFSPPQPPQYS</sequence>
<reference evidence="3 4" key="2">
    <citation type="submission" date="2025-05" db="UniProtKB">
        <authorList>
            <consortium name="RefSeq"/>
        </authorList>
    </citation>
    <scope>IDENTIFICATION</scope>
</reference>
<evidence type="ECO:0000313" key="3">
    <source>
        <dbReference type="RefSeq" id="XP_016725043.2"/>
    </source>
</evidence>
<name>A0A1U8MHG5_GOSHI</name>
<dbReference type="AlphaFoldDB" id="A0A1U8MHG5"/>
<evidence type="ECO:0000313" key="2">
    <source>
        <dbReference type="Proteomes" id="UP000818029"/>
    </source>
</evidence>
<feature type="compositionally biased region" description="Pro residues" evidence="1">
    <location>
        <begin position="297"/>
        <end position="307"/>
    </location>
</feature>
<gene>
    <name evidence="3 4" type="primary">LOC107936787</name>
</gene>
<dbReference type="GeneID" id="107936787"/>
<dbReference type="RefSeq" id="XP_016725043.2">
    <property type="nucleotide sequence ID" value="XM_016869554.2"/>
</dbReference>
<feature type="region of interest" description="Disordered" evidence="1">
    <location>
        <begin position="280"/>
        <end position="307"/>
    </location>
</feature>
<reference evidence="2" key="1">
    <citation type="journal article" date="2020" name="Nat. Genet.">
        <title>Genomic diversifications of five Gossypium allopolyploid species and their impact on cotton improvement.</title>
        <authorList>
            <person name="Chen Z.J."/>
            <person name="Sreedasyam A."/>
            <person name="Ando A."/>
            <person name="Song Q."/>
            <person name="De Santiago L.M."/>
            <person name="Hulse-Kemp A.M."/>
            <person name="Ding M."/>
            <person name="Ye W."/>
            <person name="Kirkbride R.C."/>
            <person name="Jenkins J."/>
            <person name="Plott C."/>
            <person name="Lovell J."/>
            <person name="Lin Y.M."/>
            <person name="Vaughn R."/>
            <person name="Liu B."/>
            <person name="Simpson S."/>
            <person name="Scheffler B.E."/>
            <person name="Wen L."/>
            <person name="Saski C.A."/>
            <person name="Grover C.E."/>
            <person name="Hu G."/>
            <person name="Conover J.L."/>
            <person name="Carlson J.W."/>
            <person name="Shu S."/>
            <person name="Boston L.B."/>
            <person name="Williams M."/>
            <person name="Peterson D.G."/>
            <person name="McGee K."/>
            <person name="Jones D.C."/>
            <person name="Wendel J.F."/>
            <person name="Stelly D.M."/>
            <person name="Grimwood J."/>
            <person name="Schmutz J."/>
        </authorList>
    </citation>
    <scope>NUCLEOTIDE SEQUENCE [LARGE SCALE GENOMIC DNA]</scope>
    <source>
        <strain evidence="2">cv. TM-1</strain>
    </source>
</reference>
<evidence type="ECO:0000313" key="4">
    <source>
        <dbReference type="RefSeq" id="XP_040936231.1"/>
    </source>
</evidence>
<dbReference type="RefSeq" id="XP_040936231.1">
    <property type="nucleotide sequence ID" value="XM_041080297.1"/>
</dbReference>
<accession>A0A1U8MHG5</accession>
<organism evidence="2 3">
    <name type="scientific">Gossypium hirsutum</name>
    <name type="common">Upland cotton</name>
    <name type="synonym">Gossypium mexicanum</name>
    <dbReference type="NCBI Taxonomy" id="3635"/>
    <lineage>
        <taxon>Eukaryota</taxon>
        <taxon>Viridiplantae</taxon>
        <taxon>Streptophyta</taxon>
        <taxon>Embryophyta</taxon>
        <taxon>Tracheophyta</taxon>
        <taxon>Spermatophyta</taxon>
        <taxon>Magnoliopsida</taxon>
        <taxon>eudicotyledons</taxon>
        <taxon>Gunneridae</taxon>
        <taxon>Pentapetalae</taxon>
        <taxon>rosids</taxon>
        <taxon>malvids</taxon>
        <taxon>Malvales</taxon>
        <taxon>Malvaceae</taxon>
        <taxon>Malvoideae</taxon>
        <taxon>Gossypium</taxon>
    </lineage>
</organism>
<dbReference type="PaxDb" id="3635-A0A1U8MHG5"/>
<dbReference type="KEGG" id="ghi:107936787"/>
<dbReference type="Proteomes" id="UP000818029">
    <property type="component" value="Chromosome A11"/>
</dbReference>
<protein>
    <submittedName>
        <fullName evidence="3 4">Uncharacterized protein</fullName>
    </submittedName>
</protein>
<feature type="region of interest" description="Disordered" evidence="1">
    <location>
        <begin position="1"/>
        <end position="28"/>
    </location>
</feature>
<evidence type="ECO:0000256" key="1">
    <source>
        <dbReference type="SAM" id="MobiDB-lite"/>
    </source>
</evidence>
<proteinExistence type="predicted"/>
<dbReference type="PANTHER" id="PTHR35021">
    <property type="match status" value="1"/>
</dbReference>